<sequence length="90" mass="10157">MDCTICTHKVFVTERIDANGRPYHKTCFKCSEKGCRLTLVNFHSHEGRLYCQKHVPKLQAIISPLNRRRLVHSSSTSSSNLSSEGSTSSF</sequence>
<dbReference type="RefSeq" id="XP_058337165.1">
    <property type="nucleotide sequence ID" value="XM_058492053.1"/>
</dbReference>
<evidence type="ECO:0000256" key="1">
    <source>
        <dbReference type="ARBA" id="ARBA00022723"/>
    </source>
</evidence>
<dbReference type="Pfam" id="PF00412">
    <property type="entry name" value="LIM"/>
    <property type="match status" value="1"/>
</dbReference>
<dbReference type="SMART" id="SM00132">
    <property type="entry name" value="LIM"/>
    <property type="match status" value="1"/>
</dbReference>
<dbReference type="AlphaFoldDB" id="A0AAD7XTH5"/>
<gene>
    <name evidence="6" type="ORF">O0I10_012107</name>
</gene>
<dbReference type="PROSITE" id="PS50023">
    <property type="entry name" value="LIM_DOMAIN_2"/>
    <property type="match status" value="1"/>
</dbReference>
<evidence type="ECO:0000256" key="2">
    <source>
        <dbReference type="ARBA" id="ARBA00022833"/>
    </source>
</evidence>
<organism evidence="6 7">
    <name type="scientific">Lichtheimia ornata</name>
    <dbReference type="NCBI Taxonomy" id="688661"/>
    <lineage>
        <taxon>Eukaryota</taxon>
        <taxon>Fungi</taxon>
        <taxon>Fungi incertae sedis</taxon>
        <taxon>Mucoromycota</taxon>
        <taxon>Mucoromycotina</taxon>
        <taxon>Mucoromycetes</taxon>
        <taxon>Mucorales</taxon>
        <taxon>Lichtheimiaceae</taxon>
        <taxon>Lichtheimia</taxon>
    </lineage>
</organism>
<evidence type="ECO:0000313" key="6">
    <source>
        <dbReference type="EMBL" id="KAJ8652251.1"/>
    </source>
</evidence>
<feature type="domain" description="LIM zinc-binding" evidence="5">
    <location>
        <begin position="1"/>
        <end position="61"/>
    </location>
</feature>
<dbReference type="SUPFAM" id="SSF57716">
    <property type="entry name" value="Glucocorticoid receptor-like (DNA-binding domain)"/>
    <property type="match status" value="1"/>
</dbReference>
<dbReference type="GeneID" id="83219494"/>
<keyword evidence="3 4" id="KW-0440">LIM domain</keyword>
<evidence type="ECO:0000256" key="3">
    <source>
        <dbReference type="ARBA" id="ARBA00023038"/>
    </source>
</evidence>
<dbReference type="Gene3D" id="2.10.110.10">
    <property type="entry name" value="Cysteine Rich Protein"/>
    <property type="match status" value="1"/>
</dbReference>
<dbReference type="InterPro" id="IPR001781">
    <property type="entry name" value="Znf_LIM"/>
</dbReference>
<keyword evidence="1 4" id="KW-0479">Metal-binding</keyword>
<comment type="caution">
    <text evidence="6">The sequence shown here is derived from an EMBL/GenBank/DDBJ whole genome shotgun (WGS) entry which is preliminary data.</text>
</comment>
<accession>A0AAD7XTH5</accession>
<evidence type="ECO:0000256" key="4">
    <source>
        <dbReference type="PROSITE-ProRule" id="PRU00125"/>
    </source>
</evidence>
<dbReference type="PANTHER" id="PTHR24206">
    <property type="entry name" value="OS06G0237300 PROTEIN"/>
    <property type="match status" value="1"/>
</dbReference>
<keyword evidence="2 4" id="KW-0862">Zinc</keyword>
<reference evidence="6 7" key="1">
    <citation type="submission" date="2023-03" db="EMBL/GenBank/DDBJ databases">
        <title>Genome sequence of Lichtheimia ornata CBS 291.66.</title>
        <authorList>
            <person name="Mohabir J.T."/>
            <person name="Shea T.P."/>
            <person name="Kurbessoian T."/>
            <person name="Berby B."/>
            <person name="Fontaine J."/>
            <person name="Livny J."/>
            <person name="Gnirke A."/>
            <person name="Stajich J.E."/>
            <person name="Cuomo C.A."/>
        </authorList>
    </citation>
    <scope>NUCLEOTIDE SEQUENCE [LARGE SCALE GENOMIC DNA]</scope>
    <source>
        <strain evidence="6">CBS 291.66</strain>
    </source>
</reference>
<dbReference type="GO" id="GO:0046872">
    <property type="term" value="F:metal ion binding"/>
    <property type="evidence" value="ECO:0007669"/>
    <property type="project" value="UniProtKB-KW"/>
</dbReference>
<protein>
    <recommendedName>
        <fullName evidence="5">LIM zinc-binding domain-containing protein</fullName>
    </recommendedName>
</protein>
<dbReference type="EMBL" id="JARTCD010000112">
    <property type="protein sequence ID" value="KAJ8652251.1"/>
    <property type="molecule type" value="Genomic_DNA"/>
</dbReference>
<evidence type="ECO:0000313" key="7">
    <source>
        <dbReference type="Proteomes" id="UP001234581"/>
    </source>
</evidence>
<proteinExistence type="predicted"/>
<evidence type="ECO:0000259" key="5">
    <source>
        <dbReference type="PROSITE" id="PS50023"/>
    </source>
</evidence>
<dbReference type="Proteomes" id="UP001234581">
    <property type="component" value="Unassembled WGS sequence"/>
</dbReference>
<name>A0AAD7XTH5_9FUNG</name>
<keyword evidence="7" id="KW-1185">Reference proteome</keyword>